<dbReference type="Proteomes" id="UP000510621">
    <property type="component" value="Chromosome"/>
</dbReference>
<dbReference type="Gene3D" id="3.40.250.10">
    <property type="entry name" value="Rhodanese-like domain"/>
    <property type="match status" value="3"/>
</dbReference>
<evidence type="ECO:0000313" key="4">
    <source>
        <dbReference type="Proteomes" id="UP000510621"/>
    </source>
</evidence>
<protein>
    <submittedName>
        <fullName evidence="3">Rhodanese-related sulfurtransferase</fullName>
    </submittedName>
</protein>
<proteinExistence type="predicted"/>
<dbReference type="GO" id="GO:0016740">
    <property type="term" value="F:transferase activity"/>
    <property type="evidence" value="ECO:0007669"/>
    <property type="project" value="UniProtKB-KW"/>
</dbReference>
<dbReference type="SMART" id="SM00450">
    <property type="entry name" value="RHOD"/>
    <property type="match status" value="3"/>
</dbReference>
<feature type="domain" description="Rhodanese" evidence="2">
    <location>
        <begin position="143"/>
        <end position="234"/>
    </location>
</feature>
<dbReference type="EMBL" id="CP059265">
    <property type="protein sequence ID" value="QLQ34319.1"/>
    <property type="molecule type" value="Genomic_DNA"/>
</dbReference>
<dbReference type="PANTHER" id="PTHR43855">
    <property type="entry name" value="THIOSULFATE SULFURTRANSFERASE"/>
    <property type="match status" value="1"/>
</dbReference>
<dbReference type="PROSITE" id="PS50206">
    <property type="entry name" value="RHODANESE_3"/>
    <property type="match status" value="3"/>
</dbReference>
<dbReference type="CDD" id="cd01534">
    <property type="entry name" value="4RHOD_Repeat_3"/>
    <property type="match status" value="1"/>
</dbReference>
<name>A0A7L6AYR4_9GAMM</name>
<evidence type="ECO:0000313" key="3">
    <source>
        <dbReference type="EMBL" id="QLQ34319.1"/>
    </source>
</evidence>
<feature type="domain" description="Rhodanese" evidence="2">
    <location>
        <begin position="20"/>
        <end position="110"/>
    </location>
</feature>
<dbReference type="InterPro" id="IPR001763">
    <property type="entry name" value="Rhodanese-like_dom"/>
</dbReference>
<evidence type="ECO:0000259" key="2">
    <source>
        <dbReference type="PROSITE" id="PS50206"/>
    </source>
</evidence>
<sequence length="424" mass="46037">MQTASPALRDYAYVRAKLLAREEIALLDVREEAPHAEGHPLFAANFPLVRLELDAWAKLPRRDAPIITFDNGEGLAEQAAERLLALGYTDVAVFAGGLAAWKAAGGEVFIDVNAPSKAFGELMEAACRTPSFSAQEVKAMIDAGTDMVVVDVRRFDEYQTMSIPTGVSVPGAEVVLRAPDLAPKPSTRIIVNCAGRTRSLIGAQSLINAGLPNPVAALRNGAIGWLLAQQQLEHGQSRSFGVTSAQSAKLAAQRARAVADRAGVGRAGKEDLSVWAAQQTRTTYFFDVRSFAEYERGHLPGFLPVPGGQLVQETEMYAPVRGARIVLADDDGARANMTASWLAQMAWETYVVDGLTATDFSAAGYPPEYVRARQTVTPIRRYKRPYEGVDASPETMQAYLDWEFGLIGQLHRDGTHHFRPMPAP</sequence>
<keyword evidence="4" id="KW-1185">Reference proteome</keyword>
<dbReference type="InterPro" id="IPR051126">
    <property type="entry name" value="Thiosulfate_sulfurtransferase"/>
</dbReference>
<feature type="domain" description="Rhodanese" evidence="2">
    <location>
        <begin position="279"/>
        <end position="369"/>
    </location>
</feature>
<dbReference type="Pfam" id="PF00581">
    <property type="entry name" value="Rhodanese"/>
    <property type="match status" value="3"/>
</dbReference>
<keyword evidence="1" id="KW-0677">Repeat</keyword>
<dbReference type="InterPro" id="IPR036873">
    <property type="entry name" value="Rhodanese-like_dom_sf"/>
</dbReference>
<evidence type="ECO:0000256" key="1">
    <source>
        <dbReference type="ARBA" id="ARBA00022737"/>
    </source>
</evidence>
<dbReference type="SUPFAM" id="SSF52821">
    <property type="entry name" value="Rhodanese/Cell cycle control phosphatase"/>
    <property type="match status" value="3"/>
</dbReference>
<organism evidence="3 4">
    <name type="scientific">Candidatus Thiothrix singaporensis</name>
    <dbReference type="NCBI Taxonomy" id="2799669"/>
    <lineage>
        <taxon>Bacteria</taxon>
        <taxon>Pseudomonadati</taxon>
        <taxon>Pseudomonadota</taxon>
        <taxon>Gammaproteobacteria</taxon>
        <taxon>Thiotrichales</taxon>
        <taxon>Thiotrichaceae</taxon>
        <taxon>Thiothrix</taxon>
    </lineage>
</organism>
<dbReference type="KEGG" id="this:HZT40_20950"/>
<dbReference type="CDD" id="cd01532">
    <property type="entry name" value="4RHOD_Repeat_1"/>
    <property type="match status" value="1"/>
</dbReference>
<dbReference type="PANTHER" id="PTHR43855:SF1">
    <property type="entry name" value="THIOSULFATE SULFURTRANSFERASE"/>
    <property type="match status" value="1"/>
</dbReference>
<gene>
    <name evidence="3" type="ORF">HZT40_20950</name>
</gene>
<accession>A0A7L6AYR4</accession>
<reference evidence="3" key="1">
    <citation type="submission" date="2020-06" db="EMBL/GenBank/DDBJ databases">
        <title>Analysis procedures for assessing recovery of high quality, complete, closed genomes from Nanopore long read metagenome sequencing.</title>
        <authorList>
            <person name="Bessarab I."/>
            <person name="Arumugam K."/>
            <person name="Haryono M."/>
            <person name="Liu X."/>
            <person name="Roy S."/>
            <person name="Zuniga-Montanez R.E."/>
            <person name="Qiu G."/>
            <person name="Drautz-Moses D.I."/>
            <person name="Law Y.Y."/>
            <person name="Wuertz S."/>
            <person name="Lauro F.M."/>
            <person name="Huson D.H."/>
            <person name="Williams R.B."/>
        </authorList>
    </citation>
    <scope>NUCLEOTIDE SEQUENCE [LARGE SCALE GENOMIC DNA]</scope>
    <source>
        <strain evidence="3">SSD2</strain>
    </source>
</reference>
<dbReference type="AlphaFoldDB" id="A0A7L6AYR4"/>